<dbReference type="EMBL" id="JAUEPS010000311">
    <property type="protein sequence ID" value="KAK0432357.1"/>
    <property type="molecule type" value="Genomic_DNA"/>
</dbReference>
<dbReference type="RefSeq" id="XP_060321374.1">
    <property type="nucleotide sequence ID" value="XM_060475042.1"/>
</dbReference>
<evidence type="ECO:0000313" key="2">
    <source>
        <dbReference type="EMBL" id="KAK0432357.1"/>
    </source>
</evidence>
<proteinExistence type="predicted"/>
<reference evidence="2" key="1">
    <citation type="submission" date="2023-06" db="EMBL/GenBank/DDBJ databases">
        <authorList>
            <consortium name="Lawrence Berkeley National Laboratory"/>
            <person name="Ahrendt S."/>
            <person name="Sahu N."/>
            <person name="Indic B."/>
            <person name="Wong-Bajracharya J."/>
            <person name="Merenyi Z."/>
            <person name="Ke H.-M."/>
            <person name="Monk M."/>
            <person name="Kocsube S."/>
            <person name="Drula E."/>
            <person name="Lipzen A."/>
            <person name="Balint B."/>
            <person name="Henrissat B."/>
            <person name="Andreopoulos B."/>
            <person name="Martin F.M."/>
            <person name="Harder C.B."/>
            <person name="Rigling D."/>
            <person name="Ford K.L."/>
            <person name="Foster G.D."/>
            <person name="Pangilinan J."/>
            <person name="Papanicolaou A."/>
            <person name="Barry K."/>
            <person name="LaButti K."/>
            <person name="Viragh M."/>
            <person name="Koriabine M."/>
            <person name="Yan M."/>
            <person name="Riley R."/>
            <person name="Champramary S."/>
            <person name="Plett K.L."/>
            <person name="Tsai I.J."/>
            <person name="Slot J."/>
            <person name="Sipos G."/>
            <person name="Plett J."/>
            <person name="Nagy L.G."/>
            <person name="Grigoriev I.V."/>
        </authorList>
    </citation>
    <scope>NUCLEOTIDE SEQUENCE</scope>
    <source>
        <strain evidence="2">CCBAS 213</strain>
    </source>
</reference>
<gene>
    <name evidence="2" type="ORF">EV420DRAFT_1606004</name>
</gene>
<feature type="non-terminal residue" evidence="2">
    <location>
        <position position="286"/>
    </location>
</feature>
<keyword evidence="3" id="KW-1185">Reference proteome</keyword>
<dbReference type="AlphaFoldDB" id="A0AA39IZC7"/>
<protein>
    <submittedName>
        <fullName evidence="2">Uncharacterized protein</fullName>
    </submittedName>
</protein>
<feature type="region of interest" description="Disordered" evidence="1">
    <location>
        <begin position="189"/>
        <end position="245"/>
    </location>
</feature>
<dbReference type="Proteomes" id="UP001175211">
    <property type="component" value="Unassembled WGS sequence"/>
</dbReference>
<accession>A0AA39IZC7</accession>
<name>A0AA39IZC7_ARMTA</name>
<organism evidence="2 3">
    <name type="scientific">Armillaria tabescens</name>
    <name type="common">Ringless honey mushroom</name>
    <name type="synonym">Agaricus tabescens</name>
    <dbReference type="NCBI Taxonomy" id="1929756"/>
    <lineage>
        <taxon>Eukaryota</taxon>
        <taxon>Fungi</taxon>
        <taxon>Dikarya</taxon>
        <taxon>Basidiomycota</taxon>
        <taxon>Agaricomycotina</taxon>
        <taxon>Agaricomycetes</taxon>
        <taxon>Agaricomycetidae</taxon>
        <taxon>Agaricales</taxon>
        <taxon>Marasmiineae</taxon>
        <taxon>Physalacriaceae</taxon>
        <taxon>Desarmillaria</taxon>
    </lineage>
</organism>
<evidence type="ECO:0000256" key="1">
    <source>
        <dbReference type="SAM" id="MobiDB-lite"/>
    </source>
</evidence>
<evidence type="ECO:0000313" key="3">
    <source>
        <dbReference type="Proteomes" id="UP001175211"/>
    </source>
</evidence>
<sequence>MIGADGWGDFSHLCVTNGLSGAADGEVVNLLIIRLDSELGTGPEDADIKWVCLHLRSLPPGFPLHAQQQTRSLRDFTPRFLFPTVITIFSQPFFTRFASPQSEVPPTRSPPFSCQFTTLGTLPLDIEMTTVCLPLRIRIPPASNANNLPNYTSQELAREQRLKNDPLAYIVEPSVALVSKLSEKSTYDGHHWQHSRLGGKEMPTGKKLPHPSPTPSLTSDEDSERVKDLDADSPPSPSVRPEPHLEPLATCDATIEEYLLRSHGIAKDYKLNYQSWSWSQLKLPCF</sequence>
<dbReference type="GeneID" id="85358590"/>
<comment type="caution">
    <text evidence="2">The sequence shown here is derived from an EMBL/GenBank/DDBJ whole genome shotgun (WGS) entry which is preliminary data.</text>
</comment>